<dbReference type="PANTHER" id="PTHR30469">
    <property type="entry name" value="MULTIDRUG RESISTANCE PROTEIN MDTA"/>
    <property type="match status" value="1"/>
</dbReference>
<dbReference type="RefSeq" id="WP_130021188.1">
    <property type="nucleotide sequence ID" value="NZ_SEWF01000015.1"/>
</dbReference>
<dbReference type="Pfam" id="PF25876">
    <property type="entry name" value="HH_MFP_RND"/>
    <property type="match status" value="1"/>
</dbReference>
<dbReference type="InterPro" id="IPR058624">
    <property type="entry name" value="MdtA-like_HH"/>
</dbReference>
<dbReference type="OrthoDB" id="9806939at2"/>
<dbReference type="Gene3D" id="1.10.287.470">
    <property type="entry name" value="Helix hairpin bin"/>
    <property type="match status" value="1"/>
</dbReference>
<evidence type="ECO:0000259" key="6">
    <source>
        <dbReference type="Pfam" id="PF25917"/>
    </source>
</evidence>
<gene>
    <name evidence="9" type="ORF">EWM59_11840</name>
</gene>
<evidence type="ECO:0000313" key="10">
    <source>
        <dbReference type="Proteomes" id="UP000293162"/>
    </source>
</evidence>
<evidence type="ECO:0000313" key="9">
    <source>
        <dbReference type="EMBL" id="RYU95354.1"/>
    </source>
</evidence>
<dbReference type="InterPro" id="IPR058792">
    <property type="entry name" value="Beta-barrel_RND_2"/>
</dbReference>
<dbReference type="NCBIfam" id="TIGR01730">
    <property type="entry name" value="RND_mfp"/>
    <property type="match status" value="1"/>
</dbReference>
<feature type="domain" description="Multidrug resistance protein MdtA-like alpha-helical hairpin" evidence="5">
    <location>
        <begin position="123"/>
        <end position="181"/>
    </location>
</feature>
<dbReference type="FunFam" id="2.40.30.170:FF:000010">
    <property type="entry name" value="Efflux RND transporter periplasmic adaptor subunit"/>
    <property type="match status" value="1"/>
</dbReference>
<dbReference type="GO" id="GO:0015562">
    <property type="term" value="F:efflux transmembrane transporter activity"/>
    <property type="evidence" value="ECO:0007669"/>
    <property type="project" value="TreeGrafter"/>
</dbReference>
<feature type="domain" description="CusB-like beta-barrel" evidence="7">
    <location>
        <begin position="222"/>
        <end position="292"/>
    </location>
</feature>
<evidence type="ECO:0000259" key="5">
    <source>
        <dbReference type="Pfam" id="PF25876"/>
    </source>
</evidence>
<evidence type="ECO:0000256" key="1">
    <source>
        <dbReference type="ARBA" id="ARBA00004196"/>
    </source>
</evidence>
<dbReference type="Pfam" id="PF25954">
    <property type="entry name" value="Beta-barrel_RND_2"/>
    <property type="match status" value="1"/>
</dbReference>
<feature type="region of interest" description="Disordered" evidence="4">
    <location>
        <begin position="28"/>
        <end position="56"/>
    </location>
</feature>
<dbReference type="InterPro" id="IPR006143">
    <property type="entry name" value="RND_pump_MFP"/>
</dbReference>
<comment type="caution">
    <text evidence="9">The sequence shown here is derived from an EMBL/GenBank/DDBJ whole genome shotgun (WGS) entry which is preliminary data.</text>
</comment>
<dbReference type="PANTHER" id="PTHR30469:SF36">
    <property type="entry name" value="BLL3903 PROTEIN"/>
    <property type="match status" value="1"/>
</dbReference>
<protein>
    <submittedName>
        <fullName evidence="9">Efflux RND transporter periplasmic adaptor subunit</fullName>
    </submittedName>
</protein>
<accession>A0A4Q5LZN2</accession>
<dbReference type="SUPFAM" id="SSF111369">
    <property type="entry name" value="HlyD-like secretion proteins"/>
    <property type="match status" value="1"/>
</dbReference>
<dbReference type="Gene3D" id="2.40.30.170">
    <property type="match status" value="1"/>
</dbReference>
<evidence type="ECO:0000259" key="8">
    <source>
        <dbReference type="Pfam" id="PF25967"/>
    </source>
</evidence>
<evidence type="ECO:0000256" key="2">
    <source>
        <dbReference type="ARBA" id="ARBA00009477"/>
    </source>
</evidence>
<dbReference type="GO" id="GO:1990281">
    <property type="term" value="C:efflux pump complex"/>
    <property type="evidence" value="ECO:0007669"/>
    <property type="project" value="TreeGrafter"/>
</dbReference>
<feature type="compositionally biased region" description="Gly residues" evidence="4">
    <location>
        <begin position="30"/>
        <end position="43"/>
    </location>
</feature>
<dbReference type="InterPro" id="IPR058625">
    <property type="entry name" value="MdtA-like_BSH"/>
</dbReference>
<dbReference type="Pfam" id="PF25967">
    <property type="entry name" value="RND-MFP_C"/>
    <property type="match status" value="1"/>
</dbReference>
<evidence type="ECO:0000259" key="7">
    <source>
        <dbReference type="Pfam" id="PF25954"/>
    </source>
</evidence>
<dbReference type="AlphaFoldDB" id="A0A4Q5LZN2"/>
<proteinExistence type="inferred from homology"/>
<dbReference type="Gene3D" id="2.40.50.100">
    <property type="match status" value="1"/>
</dbReference>
<comment type="subcellular location">
    <subcellularLocation>
        <location evidence="1">Cell envelope</location>
    </subcellularLocation>
</comment>
<sequence length="372" mass="39497">MRTILIIIAVVVVLVLGKIFFFSKPEEKGAGGPGGGGGAAAGRGGEKGKGGGPGGAGGGAPTAVNIFVTSFATLDNAVTSPGTVFPNEEVQLMAEAAGRLVSLNIKEGSRVAAGQVIAKIKDTDLQAQLKKINYQIELAKQTDARQKKLLEINAISREEYEITSNTLNTLDADKEFLETSIEKTVLRAPFSGKISFKNVSQGAYVSPTTSLATLVQTNPVKVDFAIPEKYSTQIRLGSNVKFEVEGQTASYSATIVAIDPKIDPNLRTLKVRALAQNPNDRLIPGMFVKVTVDLDISQAIMVPTEAIIPVLKGKKVYVMQNGKVTEKMVETGLRNEKNIQITSGLVSGDSLIVSGIMALKKDAPVKVKQVMK</sequence>
<name>A0A4Q5LZN2_9BACT</name>
<evidence type="ECO:0000256" key="4">
    <source>
        <dbReference type="SAM" id="MobiDB-lite"/>
    </source>
</evidence>
<dbReference type="Pfam" id="PF25917">
    <property type="entry name" value="BSH_RND"/>
    <property type="match status" value="1"/>
</dbReference>
<feature type="domain" description="Multidrug resistance protein MdtA-like barrel-sandwich hybrid" evidence="6">
    <location>
        <begin position="89"/>
        <end position="215"/>
    </location>
</feature>
<evidence type="ECO:0000256" key="3">
    <source>
        <dbReference type="ARBA" id="ARBA00022448"/>
    </source>
</evidence>
<keyword evidence="10" id="KW-1185">Reference proteome</keyword>
<keyword evidence="3" id="KW-0813">Transport</keyword>
<dbReference type="InterPro" id="IPR058627">
    <property type="entry name" value="MdtA-like_C"/>
</dbReference>
<dbReference type="EMBL" id="SEWF01000015">
    <property type="protein sequence ID" value="RYU95354.1"/>
    <property type="molecule type" value="Genomic_DNA"/>
</dbReference>
<dbReference type="Proteomes" id="UP000293162">
    <property type="component" value="Unassembled WGS sequence"/>
</dbReference>
<feature type="domain" description="Multidrug resistance protein MdtA-like C-terminal permuted SH3" evidence="8">
    <location>
        <begin position="298"/>
        <end position="356"/>
    </location>
</feature>
<comment type="similarity">
    <text evidence="2">Belongs to the membrane fusion protein (MFP) (TC 8.A.1) family.</text>
</comment>
<organism evidence="9 10">
    <name type="scientific">Emticicia agri</name>
    <dbReference type="NCBI Taxonomy" id="2492393"/>
    <lineage>
        <taxon>Bacteria</taxon>
        <taxon>Pseudomonadati</taxon>
        <taxon>Bacteroidota</taxon>
        <taxon>Cytophagia</taxon>
        <taxon>Cytophagales</taxon>
        <taxon>Leadbetterellaceae</taxon>
        <taxon>Emticicia</taxon>
    </lineage>
</organism>
<reference evidence="9 10" key="1">
    <citation type="submission" date="2019-02" db="EMBL/GenBank/DDBJ databases">
        <title>Bacterial novel species Emticicia sp. 17J42-9 isolated from soil.</title>
        <authorList>
            <person name="Jung H.-Y."/>
        </authorList>
    </citation>
    <scope>NUCLEOTIDE SEQUENCE [LARGE SCALE GENOMIC DNA]</scope>
    <source>
        <strain evidence="9 10">17J42-9</strain>
    </source>
</reference>
<dbReference type="Gene3D" id="2.40.420.20">
    <property type="match status" value="1"/>
</dbReference>